<evidence type="ECO:0000313" key="7">
    <source>
        <dbReference type="EMBL" id="GAM42760.1"/>
    </source>
</evidence>
<dbReference type="InterPro" id="IPR051053">
    <property type="entry name" value="ECH/Chromodomain_protein"/>
</dbReference>
<proteinExistence type="inferred from homology"/>
<dbReference type="Pfam" id="PF01544">
    <property type="entry name" value="CorA"/>
    <property type="match status" value="1"/>
</dbReference>
<keyword evidence="3 6" id="KW-0812">Transmembrane</keyword>
<keyword evidence="8" id="KW-1185">Reference proteome</keyword>
<comment type="similarity">
    <text evidence="2">Belongs to the enoyl-CoA hydratase/isomerase family.</text>
</comment>
<dbReference type="AlphaFoldDB" id="A0A478ECE2"/>
<dbReference type="Proteomes" id="UP000053095">
    <property type="component" value="Unassembled WGS sequence"/>
</dbReference>
<evidence type="ECO:0000256" key="2">
    <source>
        <dbReference type="ARBA" id="ARBA00005254"/>
    </source>
</evidence>
<dbReference type="SUPFAM" id="SSF52096">
    <property type="entry name" value="ClpP/crotonase"/>
    <property type="match status" value="1"/>
</dbReference>
<name>A0A478ECE2_TALPI</name>
<dbReference type="GO" id="GO:0046873">
    <property type="term" value="F:metal ion transmembrane transporter activity"/>
    <property type="evidence" value="ECO:0007669"/>
    <property type="project" value="InterPro"/>
</dbReference>
<evidence type="ECO:0000256" key="6">
    <source>
        <dbReference type="SAM" id="Phobius"/>
    </source>
</evidence>
<reference evidence="8" key="1">
    <citation type="journal article" date="2015" name="Genome Announc.">
        <title>Draft genome sequence of Talaromyces cellulolyticus strain Y-94, a source of lignocellulosic biomass-degrading enzymes.</title>
        <authorList>
            <person name="Fujii T."/>
            <person name="Koike H."/>
            <person name="Sawayama S."/>
            <person name="Yano S."/>
            <person name="Inoue H."/>
        </authorList>
    </citation>
    <scope>NUCLEOTIDE SEQUENCE [LARGE SCALE GENOMIC DNA]</scope>
    <source>
        <strain evidence="8">Y-94</strain>
    </source>
</reference>
<sequence length="657" mass="73634">MIFFANAKPLTLKAYHVVTQKSNQLSIKLASIARRDNATMKALALIGVLYLPGTFISGIFGMSFFNYNPPNNNSAEWMMSDKFWIYWAITIPVTIFTVMLWAMLDETVEMYKKSIKKVKFALQDMWDDLPRFKRRQDDQGPSTNNQPMRFKIDTHFYFAEMIPLSIQEVRSTTVDYDIDPDGNTILVLVHPQTNSAEQYGADSAATDPYSTGSMVAHCGQSYKSDENEEARELPSNTLSGNNEKAEAASVLYRVQIQQLCRVSSHFKSLVMGPWFENAHFQREGGIKLYLWEEKWDPVALLILLRIMRHQLSDIPEIIDLNLLGKIVFNYVERDETIFKSTTMAILPELPTSYSALPTKSIKLSHVPADSPTVTKVVVVTLYRPTKHNAWIDEMARELESVYKLFDADDRVRAIVLTGSGKMFCAGADLEVGFASNASKDEIEPGGARDHRDSAGWVTMAIHNCRKPTVVAINGSAVGVGITCTLPAAIRVAYKDAKIGFVFARRGLIAEGASAFFLPKLVGYSRAMHLFTTGGVYPASHPLLSNLFSEILPSPEATVARALELATDIAENTSTVATAIMRDLVWHSPNSAEEMHLLNSRLIFDMFGSGDNMEGVMSFFEKRKPNFKASFNNNGDIPAAWPWWAPVSFEKWHRKSRL</sequence>
<dbReference type="InterPro" id="IPR014748">
    <property type="entry name" value="Enoyl-CoA_hydra_C"/>
</dbReference>
<dbReference type="Gene3D" id="3.90.226.10">
    <property type="entry name" value="2-enoyl-CoA Hydratase, Chain A, domain 1"/>
    <property type="match status" value="1"/>
</dbReference>
<dbReference type="InterPro" id="IPR001753">
    <property type="entry name" value="Enoyl-CoA_hydra/iso"/>
</dbReference>
<dbReference type="SUPFAM" id="SSF144083">
    <property type="entry name" value="Magnesium transport protein CorA, transmembrane region"/>
    <property type="match status" value="1"/>
</dbReference>
<evidence type="ECO:0000256" key="4">
    <source>
        <dbReference type="ARBA" id="ARBA00022989"/>
    </source>
</evidence>
<keyword evidence="5 6" id="KW-0472">Membrane</keyword>
<dbReference type="CDD" id="cd06558">
    <property type="entry name" value="crotonase-like"/>
    <property type="match status" value="1"/>
</dbReference>
<dbReference type="Pfam" id="PF00378">
    <property type="entry name" value="ECH_1"/>
    <property type="match status" value="1"/>
</dbReference>
<keyword evidence="4 6" id="KW-1133">Transmembrane helix</keyword>
<dbReference type="InterPro" id="IPR002523">
    <property type="entry name" value="MgTranspt_CorA/ZnTranspt_ZntB"/>
</dbReference>
<accession>A0A478ECE2</accession>
<dbReference type="PANTHER" id="PTHR43684:SF4">
    <property type="entry name" value="ENOYL-COA HYDRATASE_ISOMERASE FAMILY PROTEIN (AFU_ORTHOLOGUE AFUA_1G01890)"/>
    <property type="match status" value="1"/>
</dbReference>
<evidence type="ECO:0000256" key="5">
    <source>
        <dbReference type="ARBA" id="ARBA00023136"/>
    </source>
</evidence>
<organism evidence="7 8">
    <name type="scientific">Talaromyces pinophilus</name>
    <name type="common">Penicillium pinophilum</name>
    <dbReference type="NCBI Taxonomy" id="128442"/>
    <lineage>
        <taxon>Eukaryota</taxon>
        <taxon>Fungi</taxon>
        <taxon>Dikarya</taxon>
        <taxon>Ascomycota</taxon>
        <taxon>Pezizomycotina</taxon>
        <taxon>Eurotiomycetes</taxon>
        <taxon>Eurotiomycetidae</taxon>
        <taxon>Eurotiales</taxon>
        <taxon>Trichocomaceae</taxon>
        <taxon>Talaromyces</taxon>
        <taxon>Talaromyces sect. Talaromyces</taxon>
    </lineage>
</organism>
<dbReference type="Gene3D" id="1.20.58.340">
    <property type="entry name" value="Magnesium transport protein CorA, transmembrane region"/>
    <property type="match status" value="1"/>
</dbReference>
<comment type="subcellular location">
    <subcellularLocation>
        <location evidence="1">Membrane</location>
        <topology evidence="1">Multi-pass membrane protein</topology>
    </subcellularLocation>
</comment>
<gene>
    <name evidence="7" type="ORF">TCE0_044r17029</name>
</gene>
<dbReference type="Gene3D" id="1.10.12.10">
    <property type="entry name" value="Lyase 2-enoyl-coa Hydratase, Chain A, domain 2"/>
    <property type="match status" value="1"/>
</dbReference>
<evidence type="ECO:0000256" key="3">
    <source>
        <dbReference type="ARBA" id="ARBA00022692"/>
    </source>
</evidence>
<feature type="transmembrane region" description="Helical" evidence="6">
    <location>
        <begin position="42"/>
        <end position="64"/>
    </location>
</feature>
<dbReference type="InterPro" id="IPR029045">
    <property type="entry name" value="ClpP/crotonase-like_dom_sf"/>
</dbReference>
<dbReference type="GO" id="GO:0016020">
    <property type="term" value="C:membrane"/>
    <property type="evidence" value="ECO:0007669"/>
    <property type="project" value="UniProtKB-SubCell"/>
</dbReference>
<dbReference type="EMBL" id="DF933840">
    <property type="protein sequence ID" value="GAM42760.1"/>
    <property type="molecule type" value="Genomic_DNA"/>
</dbReference>
<dbReference type="PANTHER" id="PTHR43684">
    <property type="match status" value="1"/>
</dbReference>
<evidence type="ECO:0000256" key="1">
    <source>
        <dbReference type="ARBA" id="ARBA00004141"/>
    </source>
</evidence>
<feature type="transmembrane region" description="Helical" evidence="6">
    <location>
        <begin position="84"/>
        <end position="104"/>
    </location>
</feature>
<evidence type="ECO:0000313" key="8">
    <source>
        <dbReference type="Proteomes" id="UP000053095"/>
    </source>
</evidence>
<protein>
    <submittedName>
        <fullName evidence="7">Uncharacterized protein</fullName>
    </submittedName>
</protein>
<dbReference type="InterPro" id="IPR045863">
    <property type="entry name" value="CorA_TM1_TM2"/>
</dbReference>